<sequence length="694" mass="80164">MHRIIIVAIFLKIVAVSADTYSVKIGAEQHVNVVDSRFMSFTIDPNKECICMASSLTPAYIRIAGPSTALMSYHNSSITIDEDMEPFQPKRSRFQSKFIQWAKSSGFDLVFALNNEEKMKSGMWDPNMALNILTYLNDLETLRVITETFPLGRSGTWKVVGGDVARCLHEDSKSDFKDYVTLNSSTAELDRMSERDRLKLLKHLSHSTAPLWLTERPWIEGPLTEMSRAADWLTSLGHAARNGFSSFYMALLFKNLVGEKVLNVDMQPEQAIINIVVNGRAMYHEGDLKPIVKRVRPYKTLLINLPAKSFGFWVLANTKIDACFTPEKYNETENIDEVSISEEPEIQDLKTKRSINVEDYEEYINSADISVDFCDENEVTENLNKDLSNRANDIKNNLSEALFKVKTKQEVRTKRQTDNNNPKEKIRKFIQHGLKNRNIKSEPDLKPRGLIGNFLQTTKHNITRLFKGNRLHNFRQLPLFNRNKLKKRQSDSKPMKTLNKHNENYLVSKESIGKKQTMKIRKAKAPQQYKNNNVEINKLEKDSAEDFMRNKANNQDIPKQNNNTNEQSTKVAKDSIEEKVRTRRNTKDQVEMPAENEIDIKEDKVKLWKMLRKMHKQFKDLSDETDEYVDDIDTEKDYSKGLTDTLIDNGKDDNVVLGDDDTTFIKSTVYNLMRVISDLNKNLNRFWNRMSLLD</sequence>
<protein>
    <submittedName>
        <fullName evidence="3">Heparanase</fullName>
    </submittedName>
</protein>
<comment type="caution">
    <text evidence="3">The sequence shown here is derived from an EMBL/GenBank/DDBJ whole genome shotgun (WGS) entry which is preliminary data.</text>
</comment>
<dbReference type="GO" id="GO:0005615">
    <property type="term" value="C:extracellular space"/>
    <property type="evidence" value="ECO:0007669"/>
    <property type="project" value="TreeGrafter"/>
</dbReference>
<dbReference type="EMBL" id="JTDY01003447">
    <property type="protein sequence ID" value="KOB69544.1"/>
    <property type="molecule type" value="Genomic_DNA"/>
</dbReference>
<keyword evidence="4" id="KW-1185">Reference proteome</keyword>
<organism evidence="3 4">
    <name type="scientific">Operophtera brumata</name>
    <name type="common">Winter moth</name>
    <name type="synonym">Phalaena brumata</name>
    <dbReference type="NCBI Taxonomy" id="104452"/>
    <lineage>
        <taxon>Eukaryota</taxon>
        <taxon>Metazoa</taxon>
        <taxon>Ecdysozoa</taxon>
        <taxon>Arthropoda</taxon>
        <taxon>Hexapoda</taxon>
        <taxon>Insecta</taxon>
        <taxon>Pterygota</taxon>
        <taxon>Neoptera</taxon>
        <taxon>Endopterygota</taxon>
        <taxon>Lepidoptera</taxon>
        <taxon>Glossata</taxon>
        <taxon>Ditrysia</taxon>
        <taxon>Geometroidea</taxon>
        <taxon>Geometridae</taxon>
        <taxon>Larentiinae</taxon>
        <taxon>Operophtera</taxon>
    </lineage>
</organism>
<proteinExistence type="predicted"/>
<feature type="chain" id="PRO_5005572967" evidence="2">
    <location>
        <begin position="19"/>
        <end position="694"/>
    </location>
</feature>
<reference evidence="3 4" key="1">
    <citation type="journal article" date="2015" name="Genome Biol. Evol.">
        <title>The genome of winter moth (Operophtera brumata) provides a genomic perspective on sexual dimorphism and phenology.</title>
        <authorList>
            <person name="Derks M.F."/>
            <person name="Smit S."/>
            <person name="Salis L."/>
            <person name="Schijlen E."/>
            <person name="Bossers A."/>
            <person name="Mateman C."/>
            <person name="Pijl A.S."/>
            <person name="de Ridder D."/>
            <person name="Groenen M.A."/>
            <person name="Visser M.E."/>
            <person name="Megens H.J."/>
        </authorList>
    </citation>
    <scope>NUCLEOTIDE SEQUENCE [LARGE SCALE GENOMIC DNA]</scope>
    <source>
        <strain evidence="3">WM2013NL</strain>
        <tissue evidence="3">Head and thorax</tissue>
    </source>
</reference>
<evidence type="ECO:0000313" key="3">
    <source>
        <dbReference type="EMBL" id="KOB69544.1"/>
    </source>
</evidence>
<evidence type="ECO:0000313" key="4">
    <source>
        <dbReference type="Proteomes" id="UP000037510"/>
    </source>
</evidence>
<dbReference type="Proteomes" id="UP000037510">
    <property type="component" value="Unassembled WGS sequence"/>
</dbReference>
<dbReference type="GO" id="GO:0031012">
    <property type="term" value="C:extracellular matrix"/>
    <property type="evidence" value="ECO:0007669"/>
    <property type="project" value="TreeGrafter"/>
</dbReference>
<dbReference type="STRING" id="104452.A0A0L7L2M8"/>
<feature type="compositionally biased region" description="Basic and acidic residues" evidence="1">
    <location>
        <begin position="571"/>
        <end position="590"/>
    </location>
</feature>
<dbReference type="PANTHER" id="PTHR46145:SF4">
    <property type="entry name" value="HEPARANASE"/>
    <property type="match status" value="1"/>
</dbReference>
<feature type="signal peptide" evidence="2">
    <location>
        <begin position="1"/>
        <end position="18"/>
    </location>
</feature>
<dbReference type="PANTHER" id="PTHR46145">
    <property type="entry name" value="HEPARANASE"/>
    <property type="match status" value="1"/>
</dbReference>
<evidence type="ECO:0000256" key="1">
    <source>
        <dbReference type="SAM" id="MobiDB-lite"/>
    </source>
</evidence>
<feature type="region of interest" description="Disordered" evidence="1">
    <location>
        <begin position="551"/>
        <end position="590"/>
    </location>
</feature>
<gene>
    <name evidence="3" type="ORF">OBRU01_16677</name>
</gene>
<dbReference type="AlphaFoldDB" id="A0A0L7L2M8"/>
<evidence type="ECO:0000256" key="2">
    <source>
        <dbReference type="SAM" id="SignalP"/>
    </source>
</evidence>
<name>A0A0L7L2M8_OPEBR</name>
<keyword evidence="2" id="KW-0732">Signal</keyword>
<feature type="compositionally biased region" description="Polar residues" evidence="1">
    <location>
        <begin position="551"/>
        <end position="570"/>
    </location>
</feature>
<accession>A0A0L7L2M8</accession>